<proteinExistence type="predicted"/>
<feature type="chain" id="PRO_5042257943" evidence="1">
    <location>
        <begin position="20"/>
        <end position="86"/>
    </location>
</feature>
<evidence type="ECO:0000313" key="2">
    <source>
        <dbReference type="EMBL" id="KAK3188799.1"/>
    </source>
</evidence>
<dbReference type="Proteomes" id="UP001281410">
    <property type="component" value="Unassembled WGS sequence"/>
</dbReference>
<comment type="caution">
    <text evidence="2">The sequence shown here is derived from an EMBL/GenBank/DDBJ whole genome shotgun (WGS) entry which is preliminary data.</text>
</comment>
<dbReference type="EMBL" id="JANJYJ010000009">
    <property type="protein sequence ID" value="KAK3188799.1"/>
    <property type="molecule type" value="Genomic_DNA"/>
</dbReference>
<gene>
    <name evidence="2" type="ORF">Dsin_028360</name>
</gene>
<sequence length="86" mass="9679">MEFVAGLTVWSALLYACYLQENVEIGEIAAHKLFELEPNNEQNFELLMKIYRKSAQRGSVSEAGGVVHTILDPYLPQLFMSTVEGE</sequence>
<keyword evidence="1" id="KW-0732">Signal</keyword>
<dbReference type="AlphaFoldDB" id="A0AAE0DUI1"/>
<keyword evidence="3" id="KW-1185">Reference proteome</keyword>
<dbReference type="InterPro" id="IPR046848">
    <property type="entry name" value="E_motif"/>
</dbReference>
<dbReference type="Pfam" id="PF20431">
    <property type="entry name" value="E_motif"/>
    <property type="match status" value="1"/>
</dbReference>
<evidence type="ECO:0000256" key="1">
    <source>
        <dbReference type="SAM" id="SignalP"/>
    </source>
</evidence>
<organism evidence="2 3">
    <name type="scientific">Dipteronia sinensis</name>
    <dbReference type="NCBI Taxonomy" id="43782"/>
    <lineage>
        <taxon>Eukaryota</taxon>
        <taxon>Viridiplantae</taxon>
        <taxon>Streptophyta</taxon>
        <taxon>Embryophyta</taxon>
        <taxon>Tracheophyta</taxon>
        <taxon>Spermatophyta</taxon>
        <taxon>Magnoliopsida</taxon>
        <taxon>eudicotyledons</taxon>
        <taxon>Gunneridae</taxon>
        <taxon>Pentapetalae</taxon>
        <taxon>rosids</taxon>
        <taxon>malvids</taxon>
        <taxon>Sapindales</taxon>
        <taxon>Sapindaceae</taxon>
        <taxon>Hippocastanoideae</taxon>
        <taxon>Acereae</taxon>
        <taxon>Dipteronia</taxon>
    </lineage>
</organism>
<accession>A0AAE0DUI1</accession>
<feature type="signal peptide" evidence="1">
    <location>
        <begin position="1"/>
        <end position="19"/>
    </location>
</feature>
<name>A0AAE0DUI1_9ROSI</name>
<reference evidence="2" key="1">
    <citation type="journal article" date="2023" name="Plant J.">
        <title>Genome sequences and population genomics provide insights into the demographic history, inbreeding, and mutation load of two 'living fossil' tree species of Dipteronia.</title>
        <authorList>
            <person name="Feng Y."/>
            <person name="Comes H.P."/>
            <person name="Chen J."/>
            <person name="Zhu S."/>
            <person name="Lu R."/>
            <person name="Zhang X."/>
            <person name="Li P."/>
            <person name="Qiu J."/>
            <person name="Olsen K.M."/>
            <person name="Qiu Y."/>
        </authorList>
    </citation>
    <scope>NUCLEOTIDE SEQUENCE</scope>
    <source>
        <strain evidence="2">NBL</strain>
    </source>
</reference>
<evidence type="ECO:0000313" key="3">
    <source>
        <dbReference type="Proteomes" id="UP001281410"/>
    </source>
</evidence>
<protein>
    <submittedName>
        <fullName evidence="2">Uncharacterized protein</fullName>
    </submittedName>
</protein>